<comment type="caution">
    <text evidence="1">The sequence shown here is derived from an EMBL/GenBank/DDBJ whole genome shotgun (WGS) entry which is preliminary data.</text>
</comment>
<sequence>MENAVTIPSQGGQHGHGPLAVFTLEIELSTGDGLCVAIRERALSTIATVSLQSLQTRRPSTCHTTVHCQYDTIQDGYQICDMHEHLLGSEIILTT</sequence>
<gene>
    <name evidence="1" type="ORF">T310_5019</name>
</gene>
<dbReference type="Proteomes" id="UP000053958">
    <property type="component" value="Unassembled WGS sequence"/>
</dbReference>
<evidence type="ECO:0000313" key="1">
    <source>
        <dbReference type="EMBL" id="KKA20934.1"/>
    </source>
</evidence>
<keyword evidence="2" id="KW-1185">Reference proteome</keyword>
<dbReference type="AlphaFoldDB" id="A0A0F4YRR1"/>
<accession>A0A0F4YRR1</accession>
<organism evidence="1 2">
    <name type="scientific">Rasamsonia emersonii (strain ATCC 16479 / CBS 393.64 / IMI 116815)</name>
    <dbReference type="NCBI Taxonomy" id="1408163"/>
    <lineage>
        <taxon>Eukaryota</taxon>
        <taxon>Fungi</taxon>
        <taxon>Dikarya</taxon>
        <taxon>Ascomycota</taxon>
        <taxon>Pezizomycotina</taxon>
        <taxon>Eurotiomycetes</taxon>
        <taxon>Eurotiomycetidae</taxon>
        <taxon>Eurotiales</taxon>
        <taxon>Trichocomaceae</taxon>
        <taxon>Rasamsonia</taxon>
    </lineage>
</organism>
<dbReference type="EMBL" id="LASV01000217">
    <property type="protein sequence ID" value="KKA20934.1"/>
    <property type="molecule type" value="Genomic_DNA"/>
</dbReference>
<dbReference type="RefSeq" id="XP_013327546.1">
    <property type="nucleotide sequence ID" value="XM_013472092.1"/>
</dbReference>
<dbReference type="GeneID" id="25317366"/>
<protein>
    <submittedName>
        <fullName evidence="1">Uncharacterized protein</fullName>
    </submittedName>
</protein>
<evidence type="ECO:0000313" key="2">
    <source>
        <dbReference type="Proteomes" id="UP000053958"/>
    </source>
</evidence>
<name>A0A0F4YRR1_RASE3</name>
<reference evidence="1 2" key="1">
    <citation type="submission" date="2015-04" db="EMBL/GenBank/DDBJ databases">
        <authorList>
            <person name="Heijne W.H."/>
            <person name="Fedorova N.D."/>
            <person name="Nierman W.C."/>
            <person name="Vollebregt A.W."/>
            <person name="Zhao Z."/>
            <person name="Wu L."/>
            <person name="Kumar M."/>
            <person name="Stam H."/>
            <person name="van den Berg M.A."/>
            <person name="Pel H.J."/>
        </authorList>
    </citation>
    <scope>NUCLEOTIDE SEQUENCE [LARGE SCALE GENOMIC DNA]</scope>
    <source>
        <strain evidence="1 2">CBS 393.64</strain>
    </source>
</reference>
<proteinExistence type="predicted"/>